<reference evidence="2 3" key="1">
    <citation type="submission" date="2014-11" db="EMBL/GenBank/DDBJ databases">
        <authorList>
            <person name="Zhu J."/>
            <person name="Qi W."/>
            <person name="Song R."/>
        </authorList>
    </citation>
    <scope>NUCLEOTIDE SEQUENCE [LARGE SCALE GENOMIC DNA]</scope>
</reference>
<dbReference type="VEuPathDB" id="CryptoDB:Vbra_14172"/>
<proteinExistence type="predicted"/>
<name>A0A0G4F0F6_VITBC</name>
<accession>A0A0G4F0F6</accession>
<gene>
    <name evidence="2" type="ORF">Vbra_14172</name>
</gene>
<dbReference type="EMBL" id="CDMY01000356">
    <property type="protein sequence ID" value="CEM05213.1"/>
    <property type="molecule type" value="Genomic_DNA"/>
</dbReference>
<evidence type="ECO:0000256" key="1">
    <source>
        <dbReference type="SAM" id="MobiDB-lite"/>
    </source>
</evidence>
<keyword evidence="3" id="KW-1185">Reference proteome</keyword>
<protein>
    <submittedName>
        <fullName evidence="2">Uncharacterized protein</fullName>
    </submittedName>
</protein>
<evidence type="ECO:0000313" key="2">
    <source>
        <dbReference type="EMBL" id="CEM05213.1"/>
    </source>
</evidence>
<organism evidence="2 3">
    <name type="scientific">Vitrella brassicaformis (strain CCMP3155)</name>
    <dbReference type="NCBI Taxonomy" id="1169540"/>
    <lineage>
        <taxon>Eukaryota</taxon>
        <taxon>Sar</taxon>
        <taxon>Alveolata</taxon>
        <taxon>Colpodellida</taxon>
        <taxon>Vitrellaceae</taxon>
        <taxon>Vitrella</taxon>
    </lineage>
</organism>
<feature type="region of interest" description="Disordered" evidence="1">
    <location>
        <begin position="1"/>
        <end position="23"/>
    </location>
</feature>
<evidence type="ECO:0000313" key="3">
    <source>
        <dbReference type="Proteomes" id="UP000041254"/>
    </source>
</evidence>
<dbReference type="AlphaFoldDB" id="A0A0G4F0F6"/>
<sequence>MADLSHTYVQPPPPGSRRRRTRETTVWDELGDLPGYEWVTDEKDDVMDEYVRRASEGIPPRTFPSPPSNSPPARCSLHFPWTNTTYTKPTPRPTPHS</sequence>
<dbReference type="InParanoid" id="A0A0G4F0F6"/>
<dbReference type="Proteomes" id="UP000041254">
    <property type="component" value="Unassembled WGS sequence"/>
</dbReference>